<keyword evidence="2 4" id="KW-0808">Transferase</keyword>
<evidence type="ECO:0000256" key="2">
    <source>
        <dbReference type="ARBA" id="ARBA00022679"/>
    </source>
</evidence>
<dbReference type="GO" id="GO:0070475">
    <property type="term" value="P:rRNA base methylation"/>
    <property type="evidence" value="ECO:0007669"/>
    <property type="project" value="TreeGrafter"/>
</dbReference>
<sequence length="408" mass="46419">MVGHKNIVVKVESLTSSLSGVGHIGNKAVFIEGVLPGEEVVLRDISHKKNYCMAIADEILSPSPFRRSPPCPLYNACGGCNFMHCSYSGQLSLKEKILRGLFQRVFKTDLLDSIDFSVVQTKELGYRNRARFHLMELNRETYVPGFQMRNSNEIIPVQNCPCLDSSINNILKNNKLSERINESLKTATKKEIYGYKKDGIHVFGVSGANINGNSAQNTWLESEAQKKVCLLLCKKILRFDVRGFFQSNIYGLERLIDDNFFFRGDSFLDFYSGCGTFSVFLEDSFKTGVLLEHNVKALSMAKENLSNKNIEFIGFSDSKWCELPQSQRKFDLVVMDPPRSGLSEKVINWLIETKQPEICFISCNPVTLVRDFSVLIKTGGYRLKKGRLYDFYPQTGHMESFWILKHEN</sequence>
<accession>A0A9D9HQD3</accession>
<dbReference type="InterPro" id="IPR012340">
    <property type="entry name" value="NA-bd_OB-fold"/>
</dbReference>
<feature type="active site" description="Nucleophile" evidence="4">
    <location>
        <position position="363"/>
    </location>
</feature>
<dbReference type="AlphaFoldDB" id="A0A9D9HQD3"/>
<feature type="domain" description="TRAM" evidence="5">
    <location>
        <begin position="1"/>
        <end position="58"/>
    </location>
</feature>
<dbReference type="Gene3D" id="2.40.50.140">
    <property type="entry name" value="Nucleic acid-binding proteins"/>
    <property type="match status" value="1"/>
</dbReference>
<dbReference type="PROSITE" id="PS50926">
    <property type="entry name" value="TRAM"/>
    <property type="match status" value="1"/>
</dbReference>
<evidence type="ECO:0000256" key="3">
    <source>
        <dbReference type="ARBA" id="ARBA00022691"/>
    </source>
</evidence>
<evidence type="ECO:0000313" key="7">
    <source>
        <dbReference type="Proteomes" id="UP000823638"/>
    </source>
</evidence>
<reference evidence="6" key="2">
    <citation type="journal article" date="2021" name="PeerJ">
        <title>Extensive microbial diversity within the chicken gut microbiome revealed by metagenomics and culture.</title>
        <authorList>
            <person name="Gilroy R."/>
            <person name="Ravi A."/>
            <person name="Getino M."/>
            <person name="Pursley I."/>
            <person name="Horton D.L."/>
            <person name="Alikhan N.F."/>
            <person name="Baker D."/>
            <person name="Gharbi K."/>
            <person name="Hall N."/>
            <person name="Watson M."/>
            <person name="Adriaenssens E.M."/>
            <person name="Foster-Nyarko E."/>
            <person name="Jarju S."/>
            <person name="Secka A."/>
            <person name="Antonio M."/>
            <person name="Oren A."/>
            <person name="Chaudhuri R.R."/>
            <person name="La Ragione R."/>
            <person name="Hildebrand F."/>
            <person name="Pallen M.J."/>
        </authorList>
    </citation>
    <scope>NUCLEOTIDE SEQUENCE</scope>
    <source>
        <strain evidence="6">10532</strain>
    </source>
</reference>
<evidence type="ECO:0000313" key="6">
    <source>
        <dbReference type="EMBL" id="MBO8458037.1"/>
    </source>
</evidence>
<evidence type="ECO:0000259" key="5">
    <source>
        <dbReference type="PROSITE" id="PS50926"/>
    </source>
</evidence>
<keyword evidence="3 4" id="KW-0949">S-adenosyl-L-methionine</keyword>
<comment type="similarity">
    <text evidence="4">Belongs to the class I-like SAM-binding methyltransferase superfamily. RNA M5U methyltransferase family.</text>
</comment>
<dbReference type="InterPro" id="IPR002792">
    <property type="entry name" value="TRAM_dom"/>
</dbReference>
<evidence type="ECO:0000256" key="1">
    <source>
        <dbReference type="ARBA" id="ARBA00022603"/>
    </source>
</evidence>
<proteinExistence type="inferred from homology"/>
<dbReference type="InterPro" id="IPR029063">
    <property type="entry name" value="SAM-dependent_MTases_sf"/>
</dbReference>
<dbReference type="PROSITE" id="PS51687">
    <property type="entry name" value="SAM_MT_RNA_M5U"/>
    <property type="match status" value="1"/>
</dbReference>
<dbReference type="Proteomes" id="UP000823638">
    <property type="component" value="Unassembled WGS sequence"/>
</dbReference>
<dbReference type="SUPFAM" id="SSF50249">
    <property type="entry name" value="Nucleic acid-binding proteins"/>
    <property type="match status" value="1"/>
</dbReference>
<feature type="binding site" evidence="4">
    <location>
        <position position="292"/>
    </location>
    <ligand>
        <name>S-adenosyl-L-methionine</name>
        <dbReference type="ChEBI" id="CHEBI:59789"/>
    </ligand>
</feature>
<dbReference type="SUPFAM" id="SSF53335">
    <property type="entry name" value="S-adenosyl-L-methionine-dependent methyltransferases"/>
    <property type="match status" value="1"/>
</dbReference>
<dbReference type="PANTHER" id="PTHR11061:SF30">
    <property type="entry name" value="TRNA (URACIL(54)-C(5))-METHYLTRANSFERASE"/>
    <property type="match status" value="1"/>
</dbReference>
<protein>
    <submittedName>
        <fullName evidence="6">Class I SAM-dependent RNA methyltransferase</fullName>
    </submittedName>
</protein>
<feature type="binding site" evidence="4">
    <location>
        <position position="246"/>
    </location>
    <ligand>
        <name>S-adenosyl-L-methionine</name>
        <dbReference type="ChEBI" id="CHEBI:59789"/>
    </ligand>
</feature>
<feature type="binding site" evidence="4">
    <location>
        <position position="271"/>
    </location>
    <ligand>
        <name>S-adenosyl-L-methionine</name>
        <dbReference type="ChEBI" id="CHEBI:59789"/>
    </ligand>
</feature>
<dbReference type="Gene3D" id="3.40.50.150">
    <property type="entry name" value="Vaccinia Virus protein VP39"/>
    <property type="match status" value="2"/>
</dbReference>
<organism evidence="6 7">
    <name type="scientific">Candidatus Gallitreponema excrementavium</name>
    <dbReference type="NCBI Taxonomy" id="2840840"/>
    <lineage>
        <taxon>Bacteria</taxon>
        <taxon>Pseudomonadati</taxon>
        <taxon>Spirochaetota</taxon>
        <taxon>Spirochaetia</taxon>
        <taxon>Spirochaetales</taxon>
        <taxon>Candidatus Gallitreponema</taxon>
    </lineage>
</organism>
<dbReference type="Pfam" id="PF01938">
    <property type="entry name" value="TRAM"/>
    <property type="match status" value="1"/>
</dbReference>
<dbReference type="EMBL" id="JADIMM010000085">
    <property type="protein sequence ID" value="MBO8458037.1"/>
    <property type="molecule type" value="Genomic_DNA"/>
</dbReference>
<dbReference type="GO" id="GO:0070041">
    <property type="term" value="F:rRNA (uridine-C5-)-methyltransferase activity"/>
    <property type="evidence" value="ECO:0007669"/>
    <property type="project" value="TreeGrafter"/>
</dbReference>
<dbReference type="PANTHER" id="PTHR11061">
    <property type="entry name" value="RNA M5U METHYLTRANSFERASE"/>
    <property type="match status" value="1"/>
</dbReference>
<dbReference type="Gene3D" id="2.40.50.1070">
    <property type="match status" value="1"/>
</dbReference>
<comment type="caution">
    <text evidence="6">The sequence shown here is derived from an EMBL/GenBank/DDBJ whole genome shotgun (WGS) entry which is preliminary data.</text>
</comment>
<evidence type="ECO:0000256" key="4">
    <source>
        <dbReference type="PROSITE-ProRule" id="PRU01024"/>
    </source>
</evidence>
<dbReference type="Pfam" id="PF05958">
    <property type="entry name" value="tRNA_U5-meth_tr"/>
    <property type="match status" value="1"/>
</dbReference>
<gene>
    <name evidence="6" type="ORF">IAA81_07400</name>
</gene>
<keyword evidence="1 4" id="KW-0489">Methyltransferase</keyword>
<reference evidence="6" key="1">
    <citation type="submission" date="2020-10" db="EMBL/GenBank/DDBJ databases">
        <authorList>
            <person name="Gilroy R."/>
        </authorList>
    </citation>
    <scope>NUCLEOTIDE SEQUENCE</scope>
    <source>
        <strain evidence="6">10532</strain>
    </source>
</reference>
<feature type="binding site" evidence="4">
    <location>
        <position position="336"/>
    </location>
    <ligand>
        <name>S-adenosyl-L-methionine</name>
        <dbReference type="ChEBI" id="CHEBI:59789"/>
    </ligand>
</feature>
<dbReference type="InterPro" id="IPR010280">
    <property type="entry name" value="U5_MeTrfase_fam"/>
</dbReference>
<name>A0A9D9HQD3_9SPIR</name>